<accession>A0ABX2ZXD9</accession>
<comment type="caution">
    <text evidence="3">The sequence shown here is derived from an EMBL/GenBank/DDBJ whole genome shotgun (WGS) entry which is preliminary data.</text>
</comment>
<reference evidence="3 4" key="1">
    <citation type="submission" date="2016-07" db="EMBL/GenBank/DDBJ databases">
        <authorList>
            <person name="Townsley L."/>
            <person name="Shank E.A."/>
        </authorList>
    </citation>
    <scope>NUCLEOTIDE SEQUENCE [LARGE SCALE GENOMIC DNA]</scope>
    <source>
        <strain evidence="3 4">CH01</strain>
    </source>
</reference>
<evidence type="ECO:0000256" key="1">
    <source>
        <dbReference type="SAM" id="Phobius"/>
    </source>
</evidence>
<keyword evidence="4" id="KW-1185">Reference proteome</keyword>
<evidence type="ECO:0000259" key="2">
    <source>
        <dbReference type="Pfam" id="PF09990"/>
    </source>
</evidence>
<evidence type="ECO:0000313" key="4">
    <source>
        <dbReference type="Proteomes" id="UP000094580"/>
    </source>
</evidence>
<sequence>MINEVTSHLHPILVHFPIAFITLAVLKDFWSAFFKKVNFQAERGLWLWIFAALTAWLSVSSGPEEMARGNTTFLHIHEQLAILTSWLVTIVAAFRIYSTYFKKKELFKKLKFLYLIFSLASLILVLSVGYYGGKMVYTDGINVKVHNKLVNPPK</sequence>
<dbReference type="InterPro" id="IPR019251">
    <property type="entry name" value="DUF2231_TM"/>
</dbReference>
<feature type="transmembrane region" description="Helical" evidence="1">
    <location>
        <begin position="45"/>
        <end position="61"/>
    </location>
</feature>
<dbReference type="Proteomes" id="UP000094580">
    <property type="component" value="Unassembled WGS sequence"/>
</dbReference>
<evidence type="ECO:0000313" key="3">
    <source>
        <dbReference type="EMBL" id="ODG94057.1"/>
    </source>
</evidence>
<organism evidence="3 4">
    <name type="scientific">Gottfriedia luciferensis</name>
    <dbReference type="NCBI Taxonomy" id="178774"/>
    <lineage>
        <taxon>Bacteria</taxon>
        <taxon>Bacillati</taxon>
        <taxon>Bacillota</taxon>
        <taxon>Bacilli</taxon>
        <taxon>Bacillales</taxon>
        <taxon>Bacillaceae</taxon>
        <taxon>Gottfriedia</taxon>
    </lineage>
</organism>
<feature type="transmembrane region" description="Helical" evidence="1">
    <location>
        <begin position="12"/>
        <end position="33"/>
    </location>
</feature>
<keyword evidence="1" id="KW-0812">Transmembrane</keyword>
<keyword evidence="1" id="KW-0472">Membrane</keyword>
<feature type="transmembrane region" description="Helical" evidence="1">
    <location>
        <begin position="81"/>
        <end position="100"/>
    </location>
</feature>
<dbReference type="EMBL" id="MDKC01000001">
    <property type="protein sequence ID" value="ODG94057.1"/>
    <property type="molecule type" value="Genomic_DNA"/>
</dbReference>
<keyword evidence="1" id="KW-1133">Transmembrane helix</keyword>
<dbReference type="RefSeq" id="WP_069032233.1">
    <property type="nucleotide sequence ID" value="NZ_MDKC01000001.1"/>
</dbReference>
<feature type="transmembrane region" description="Helical" evidence="1">
    <location>
        <begin position="112"/>
        <end position="132"/>
    </location>
</feature>
<protein>
    <recommendedName>
        <fullName evidence="2">DUF2231 domain-containing protein</fullName>
    </recommendedName>
</protein>
<dbReference type="Pfam" id="PF09990">
    <property type="entry name" value="DUF2231"/>
    <property type="match status" value="1"/>
</dbReference>
<gene>
    <name evidence="3" type="ORF">BED47_02500</name>
</gene>
<proteinExistence type="predicted"/>
<name>A0ABX2ZXD9_9BACI</name>
<feature type="domain" description="DUF2231" evidence="2">
    <location>
        <begin position="9"/>
        <end position="144"/>
    </location>
</feature>